<comment type="caution">
    <text evidence="3">The sequence shown here is derived from an EMBL/GenBank/DDBJ whole genome shotgun (WGS) entry which is preliminary data.</text>
</comment>
<feature type="domain" description="GFO/IDH/MocA-like oxidoreductase" evidence="2">
    <location>
        <begin position="131"/>
        <end position="242"/>
    </location>
</feature>
<dbReference type="PANTHER" id="PTHR43708">
    <property type="entry name" value="CONSERVED EXPRESSED OXIDOREDUCTASE (EUROFUNG)"/>
    <property type="match status" value="1"/>
</dbReference>
<dbReference type="InterPro" id="IPR051317">
    <property type="entry name" value="Gfo/Idh/MocA_oxidoreduct"/>
</dbReference>
<dbReference type="Gene3D" id="3.40.50.720">
    <property type="entry name" value="NAD(P)-binding Rossmann-like Domain"/>
    <property type="match status" value="1"/>
</dbReference>
<dbReference type="Pfam" id="PF01408">
    <property type="entry name" value="GFO_IDH_MocA"/>
    <property type="match status" value="1"/>
</dbReference>
<dbReference type="InterPro" id="IPR036291">
    <property type="entry name" value="NAD(P)-bd_dom_sf"/>
</dbReference>
<dbReference type="Gene3D" id="3.30.360.10">
    <property type="entry name" value="Dihydrodipicolinate Reductase, domain 2"/>
    <property type="match status" value="1"/>
</dbReference>
<dbReference type="Proteomes" id="UP000324479">
    <property type="component" value="Unassembled WGS sequence"/>
</dbReference>
<evidence type="ECO:0000259" key="1">
    <source>
        <dbReference type="Pfam" id="PF01408"/>
    </source>
</evidence>
<dbReference type="EMBL" id="VWOX01000009">
    <property type="protein sequence ID" value="KAA5541942.1"/>
    <property type="molecule type" value="Genomic_DNA"/>
</dbReference>
<dbReference type="PANTHER" id="PTHR43708:SF8">
    <property type="entry name" value="OXIDOREDUCTASE"/>
    <property type="match status" value="1"/>
</dbReference>
<accession>A0A5M6D6R2</accession>
<dbReference type="SUPFAM" id="SSF51735">
    <property type="entry name" value="NAD(P)-binding Rossmann-fold domains"/>
    <property type="match status" value="1"/>
</dbReference>
<dbReference type="SUPFAM" id="SSF55347">
    <property type="entry name" value="Glyceraldehyde-3-phosphate dehydrogenase-like, C-terminal domain"/>
    <property type="match status" value="1"/>
</dbReference>
<evidence type="ECO:0000313" key="4">
    <source>
        <dbReference type="Proteomes" id="UP000324479"/>
    </source>
</evidence>
<dbReference type="InterPro" id="IPR055170">
    <property type="entry name" value="GFO_IDH_MocA-like_dom"/>
</dbReference>
<dbReference type="Pfam" id="PF22725">
    <property type="entry name" value="GFO_IDH_MocA_C3"/>
    <property type="match status" value="1"/>
</dbReference>
<dbReference type="GO" id="GO:0000166">
    <property type="term" value="F:nucleotide binding"/>
    <property type="evidence" value="ECO:0007669"/>
    <property type="project" value="InterPro"/>
</dbReference>
<reference evidence="3 4" key="1">
    <citation type="submission" date="2019-08" db="EMBL/GenBank/DDBJ databases">
        <authorList>
            <person name="Dhanesh K."/>
            <person name="Kumar G."/>
            <person name="Sasikala C."/>
            <person name="Venkata Ramana C."/>
        </authorList>
    </citation>
    <scope>NUCLEOTIDE SEQUENCE [LARGE SCALE GENOMIC DNA]</scope>
    <source>
        <strain evidence="3 4">JC645</strain>
    </source>
</reference>
<keyword evidence="4" id="KW-1185">Reference proteome</keyword>
<gene>
    <name evidence="3" type="ORF">FYK55_16205</name>
</gene>
<sequence length="346" mass="38783">MGVLKGVVVGAGYFSQFHLDAWSRIEGAQIGAVCDQDLDAAAAAADRFGIESTYADFEQMLDRERPDFVDIVTRPESHLSLVSQAAERSLPVICQKALAPTFDEAKQIVNLCDAARVRLMVHENFRFQPWYRELRRQIDHGAIGDRLHSVSFQCRTGDGWGTDAYLDRQPYFREMSRLLVFETGVHFVDTFRFLAGEISGVFASLRRWNSAIAGEDCATVMFDFRSGAAGLWDGNRYNEPTSAEARLTFGEALIEGNGGSLRLRGDGQLTWQRLGEPVRPIEYSYARRGFAGDCVLATQQHFIDSLRAETPFETAGREYLKTLDVVEGIYRSAESRRYVSMEENGG</sequence>
<evidence type="ECO:0000259" key="2">
    <source>
        <dbReference type="Pfam" id="PF22725"/>
    </source>
</evidence>
<feature type="domain" description="Gfo/Idh/MocA-like oxidoreductase N-terminal" evidence="1">
    <location>
        <begin position="6"/>
        <end position="121"/>
    </location>
</feature>
<dbReference type="InterPro" id="IPR000683">
    <property type="entry name" value="Gfo/Idh/MocA-like_OxRdtase_N"/>
</dbReference>
<protein>
    <submittedName>
        <fullName evidence="3">Gfo/Idh/MocA family oxidoreductase</fullName>
    </submittedName>
</protein>
<proteinExistence type="predicted"/>
<dbReference type="AlphaFoldDB" id="A0A5M6D6R2"/>
<organism evidence="3 4">
    <name type="scientific">Roseiconus nitratireducens</name>
    <dbReference type="NCBI Taxonomy" id="2605748"/>
    <lineage>
        <taxon>Bacteria</taxon>
        <taxon>Pseudomonadati</taxon>
        <taxon>Planctomycetota</taxon>
        <taxon>Planctomycetia</taxon>
        <taxon>Pirellulales</taxon>
        <taxon>Pirellulaceae</taxon>
        <taxon>Roseiconus</taxon>
    </lineage>
</organism>
<name>A0A5M6D6R2_9BACT</name>
<evidence type="ECO:0000313" key="3">
    <source>
        <dbReference type="EMBL" id="KAA5541942.1"/>
    </source>
</evidence>